<accession>A0A9P5U2Y5</accession>
<protein>
    <submittedName>
        <fullName evidence="2">Uncharacterized protein</fullName>
    </submittedName>
</protein>
<evidence type="ECO:0000313" key="3">
    <source>
        <dbReference type="Proteomes" id="UP000772434"/>
    </source>
</evidence>
<name>A0A9P5U2Y5_9AGAR</name>
<reference evidence="2" key="1">
    <citation type="submission" date="2020-11" db="EMBL/GenBank/DDBJ databases">
        <authorList>
            <consortium name="DOE Joint Genome Institute"/>
            <person name="Ahrendt S."/>
            <person name="Riley R."/>
            <person name="Andreopoulos W."/>
            <person name="Labutti K."/>
            <person name="Pangilinan J."/>
            <person name="Ruiz-Duenas F.J."/>
            <person name="Barrasa J.M."/>
            <person name="Sanchez-Garcia M."/>
            <person name="Camarero S."/>
            <person name="Miyauchi S."/>
            <person name="Serrano A."/>
            <person name="Linde D."/>
            <person name="Babiker R."/>
            <person name="Drula E."/>
            <person name="Ayuso-Fernandez I."/>
            <person name="Pacheco R."/>
            <person name="Padilla G."/>
            <person name="Ferreira P."/>
            <person name="Barriuso J."/>
            <person name="Kellner H."/>
            <person name="Castanera R."/>
            <person name="Alfaro M."/>
            <person name="Ramirez L."/>
            <person name="Pisabarro A.G."/>
            <person name="Kuo A."/>
            <person name="Tritt A."/>
            <person name="Lipzen A."/>
            <person name="He G."/>
            <person name="Yan M."/>
            <person name="Ng V."/>
            <person name="Cullen D."/>
            <person name="Martin F."/>
            <person name="Rosso M.-N."/>
            <person name="Henrissat B."/>
            <person name="Hibbett D."/>
            <person name="Martinez A.T."/>
            <person name="Grigoriev I.V."/>
        </authorList>
    </citation>
    <scope>NUCLEOTIDE SEQUENCE</scope>
    <source>
        <strain evidence="2">AH 40177</strain>
    </source>
</reference>
<feature type="compositionally biased region" description="Basic and acidic residues" evidence="1">
    <location>
        <begin position="1"/>
        <end position="13"/>
    </location>
</feature>
<dbReference type="EMBL" id="JADNRY010000134">
    <property type="protein sequence ID" value="KAF9063964.1"/>
    <property type="molecule type" value="Genomic_DNA"/>
</dbReference>
<dbReference type="Proteomes" id="UP000772434">
    <property type="component" value="Unassembled WGS sequence"/>
</dbReference>
<organism evidence="2 3">
    <name type="scientific">Rhodocollybia butyracea</name>
    <dbReference type="NCBI Taxonomy" id="206335"/>
    <lineage>
        <taxon>Eukaryota</taxon>
        <taxon>Fungi</taxon>
        <taxon>Dikarya</taxon>
        <taxon>Basidiomycota</taxon>
        <taxon>Agaricomycotina</taxon>
        <taxon>Agaricomycetes</taxon>
        <taxon>Agaricomycetidae</taxon>
        <taxon>Agaricales</taxon>
        <taxon>Marasmiineae</taxon>
        <taxon>Omphalotaceae</taxon>
        <taxon>Rhodocollybia</taxon>
    </lineage>
</organism>
<feature type="region of interest" description="Disordered" evidence="1">
    <location>
        <begin position="1"/>
        <end position="34"/>
    </location>
</feature>
<evidence type="ECO:0000256" key="1">
    <source>
        <dbReference type="SAM" id="MobiDB-lite"/>
    </source>
</evidence>
<comment type="caution">
    <text evidence="2">The sequence shown here is derived from an EMBL/GenBank/DDBJ whole genome shotgun (WGS) entry which is preliminary data.</text>
</comment>
<keyword evidence="3" id="KW-1185">Reference proteome</keyword>
<evidence type="ECO:0000313" key="2">
    <source>
        <dbReference type="EMBL" id="KAF9063964.1"/>
    </source>
</evidence>
<proteinExistence type="predicted"/>
<sequence>MDCQDHRRWREQNMHVPLTPAKNPEERANKRPLTSTKRLSGTVTFIDQKGVKMRGPEVSKDRKANLSPIFGRAVRAAGRFPGEIFYEGSYQPLLEGRKWVLFTLVGLFEECTELDPCIGWMARGYRFQQKEDRLEASKMMQFKSVYLGIFKGGNDWKEFVYLAKLPAEGTWKPGIMSTNLWTP</sequence>
<dbReference type="AlphaFoldDB" id="A0A9P5U2Y5"/>
<gene>
    <name evidence="2" type="ORF">BDP27DRAFT_1451001</name>
</gene>